<reference evidence="3" key="1">
    <citation type="journal article" date="2020" name="mSystems">
        <title>Genome- and Community-Level Interaction Insights into Carbon Utilization and Element Cycling Functions of Hydrothermarchaeota in Hydrothermal Sediment.</title>
        <authorList>
            <person name="Zhou Z."/>
            <person name="Liu Y."/>
            <person name="Xu W."/>
            <person name="Pan J."/>
            <person name="Luo Z.H."/>
            <person name="Li M."/>
        </authorList>
    </citation>
    <scope>NUCLEOTIDE SEQUENCE [LARGE SCALE GENOMIC DNA]</scope>
    <source>
        <strain evidence="3">SpSt-38</strain>
        <strain evidence="2">SpSt-87</strain>
    </source>
</reference>
<comment type="caution">
    <text evidence="3">The sequence shown here is derived from an EMBL/GenBank/DDBJ whole genome shotgun (WGS) entry which is preliminary data.</text>
</comment>
<evidence type="ECO:0000259" key="1">
    <source>
        <dbReference type="Pfam" id="PF01909"/>
    </source>
</evidence>
<feature type="domain" description="Polymerase nucleotidyl transferase" evidence="1">
    <location>
        <begin position="101"/>
        <end position="191"/>
    </location>
</feature>
<sequence>MKANKPLRLRDFVRAEGCFFSVVGYRNEERIKSFLRYVPDSDGDRELDGKRYRKLSHDEAVNSPLAKKYLSSGVFRLPYSAVEEIYKPEERLEFAMASPEVRKIVDFFSEIPKDKMGVTGSRLIGLEGEDSDVDFIVYGNCWLMAREKLRKSIETGKLSEPDDATWEFIYKKRKIPLPYEIFILHERRKYHRAFLGSTYFDLLYVRDYGEIERDVPEDFGVKKGKVEIEATVKDDSLAFDYPGYYLVEHPEIEAILSFTHTFVGQAFRGERVLARGDLEEIEGKLCLIVGTSRETQDEFIVSIDLMEKSGLMAEFEKWHQGLKVLPPLQQHNHP</sequence>
<dbReference type="InterPro" id="IPR002934">
    <property type="entry name" value="Polymerase_NTP_transf_dom"/>
</dbReference>
<dbReference type="EMBL" id="DTLB01000038">
    <property type="protein sequence ID" value="HFW32598.1"/>
    <property type="molecule type" value="Genomic_DNA"/>
</dbReference>
<proteinExistence type="predicted"/>
<dbReference type="SUPFAM" id="SSF81301">
    <property type="entry name" value="Nucleotidyltransferase"/>
    <property type="match status" value="1"/>
</dbReference>
<gene>
    <name evidence="3" type="ORF">ENR21_06195</name>
    <name evidence="2" type="ORF">ENW66_06565</name>
</gene>
<evidence type="ECO:0000313" key="3">
    <source>
        <dbReference type="EMBL" id="HGF87957.1"/>
    </source>
</evidence>
<dbReference type="AlphaFoldDB" id="A0A7C3VJK5"/>
<dbReference type="Pfam" id="PF01909">
    <property type="entry name" value="NTP_transf_2"/>
    <property type="match status" value="1"/>
</dbReference>
<dbReference type="EMBL" id="DSQD01000192">
    <property type="protein sequence ID" value="HGF87957.1"/>
    <property type="molecule type" value="Genomic_DNA"/>
</dbReference>
<evidence type="ECO:0000313" key="2">
    <source>
        <dbReference type="EMBL" id="HFW32598.1"/>
    </source>
</evidence>
<name>A0A7C3VJK5_ARCFL</name>
<dbReference type="GO" id="GO:0016779">
    <property type="term" value="F:nucleotidyltransferase activity"/>
    <property type="evidence" value="ECO:0007669"/>
    <property type="project" value="InterPro"/>
</dbReference>
<accession>A0A7C3VJK5</accession>
<protein>
    <submittedName>
        <fullName evidence="3">DNA polymerase subunit beta</fullName>
    </submittedName>
</protein>
<dbReference type="InterPro" id="IPR043519">
    <property type="entry name" value="NT_sf"/>
</dbReference>
<organism evidence="3">
    <name type="scientific">Archaeoglobus fulgidus</name>
    <dbReference type="NCBI Taxonomy" id="2234"/>
    <lineage>
        <taxon>Archaea</taxon>
        <taxon>Methanobacteriati</taxon>
        <taxon>Methanobacteriota</taxon>
        <taxon>Archaeoglobi</taxon>
        <taxon>Archaeoglobales</taxon>
        <taxon>Archaeoglobaceae</taxon>
        <taxon>Archaeoglobus</taxon>
    </lineage>
</organism>